<proteinExistence type="predicted"/>
<feature type="region of interest" description="Disordered" evidence="3">
    <location>
        <begin position="1"/>
        <end position="25"/>
    </location>
</feature>
<feature type="compositionally biased region" description="Polar residues" evidence="3">
    <location>
        <begin position="278"/>
        <end position="287"/>
    </location>
</feature>
<feature type="compositionally biased region" description="Basic residues" evidence="3">
    <location>
        <begin position="558"/>
        <end position="583"/>
    </location>
</feature>
<evidence type="ECO:0000256" key="1">
    <source>
        <dbReference type="ARBA" id="ARBA00022443"/>
    </source>
</evidence>
<gene>
    <name evidence="5" type="ORF">LSH36_165g00009</name>
</gene>
<dbReference type="InterPro" id="IPR036028">
    <property type="entry name" value="SH3-like_dom_sf"/>
</dbReference>
<dbReference type="SUPFAM" id="SSF50044">
    <property type="entry name" value="SH3-domain"/>
    <property type="match status" value="1"/>
</dbReference>
<dbReference type="PROSITE" id="PS50002">
    <property type="entry name" value="SH3"/>
    <property type="match status" value="1"/>
</dbReference>
<keyword evidence="1 2" id="KW-0728">SH3 domain</keyword>
<dbReference type="Proteomes" id="UP001208570">
    <property type="component" value="Unassembled WGS sequence"/>
</dbReference>
<dbReference type="Gene3D" id="2.30.30.40">
    <property type="entry name" value="SH3 Domains"/>
    <property type="match status" value="1"/>
</dbReference>
<dbReference type="Pfam" id="PF00018">
    <property type="entry name" value="SH3_1"/>
    <property type="match status" value="1"/>
</dbReference>
<evidence type="ECO:0000313" key="6">
    <source>
        <dbReference type="Proteomes" id="UP001208570"/>
    </source>
</evidence>
<feature type="compositionally biased region" description="Basic and acidic residues" evidence="3">
    <location>
        <begin position="584"/>
        <end position="597"/>
    </location>
</feature>
<feature type="region of interest" description="Disordered" evidence="3">
    <location>
        <begin position="188"/>
        <end position="207"/>
    </location>
</feature>
<dbReference type="CDD" id="cd11856">
    <property type="entry name" value="SH3_p47phox_like"/>
    <property type="match status" value="1"/>
</dbReference>
<keyword evidence="6" id="KW-1185">Reference proteome</keyword>
<feature type="region of interest" description="Disordered" evidence="3">
    <location>
        <begin position="122"/>
        <end position="164"/>
    </location>
</feature>
<dbReference type="SMART" id="SM00326">
    <property type="entry name" value="SH3"/>
    <property type="match status" value="1"/>
</dbReference>
<feature type="region of interest" description="Disordered" evidence="3">
    <location>
        <begin position="555"/>
        <end position="604"/>
    </location>
</feature>
<protein>
    <recommendedName>
        <fullName evidence="4">SH3 domain-containing protein</fullName>
    </recommendedName>
</protein>
<feature type="region of interest" description="Disordered" evidence="3">
    <location>
        <begin position="267"/>
        <end position="346"/>
    </location>
</feature>
<dbReference type="EMBL" id="JAODUP010000165">
    <property type="protein sequence ID" value="KAK2158685.1"/>
    <property type="molecule type" value="Genomic_DNA"/>
</dbReference>
<dbReference type="AlphaFoldDB" id="A0AAD9JUW3"/>
<comment type="caution">
    <text evidence="5">The sequence shown here is derived from an EMBL/GenBank/DDBJ whole genome shotgun (WGS) entry which is preliminary data.</text>
</comment>
<feature type="compositionally biased region" description="Basic and acidic residues" evidence="3">
    <location>
        <begin position="328"/>
        <end position="346"/>
    </location>
</feature>
<evidence type="ECO:0000313" key="5">
    <source>
        <dbReference type="EMBL" id="KAK2158685.1"/>
    </source>
</evidence>
<evidence type="ECO:0000256" key="3">
    <source>
        <dbReference type="SAM" id="MobiDB-lite"/>
    </source>
</evidence>
<feature type="compositionally biased region" description="Polar residues" evidence="3">
    <location>
        <begin position="15"/>
        <end position="24"/>
    </location>
</feature>
<dbReference type="InterPro" id="IPR001452">
    <property type="entry name" value="SH3_domain"/>
</dbReference>
<sequence length="619" mass="70170">MPQNRSGSHSKEIHSVNSASICENTRQDEVITMTKKKINATNLEREDNYKTKGTSTIDLSTDKRTEIPPVALTSYHKEFEKTENNPSNKYSDIQFTEHFELDVDKKHDEKIIIKTSTIVDISRERARSTKSSSGSYDEQKNNRKILKSARMPQNRSGSHSKEIHSVNSASICENTRQDEVIIMNKKKRKDMDLQREENDKTEGAATEDLSIDKSCLTKDGDKRFNSELVYLFKTGISEDTNAVVGIKSQEDEFDNIGNSLSNKQIDLKHSNKTAKKTAPSTSMSDIQITEHTELDVDKKPEEKNVTKTSTTVDISRDKAKSTTPSSDSYDHLVDKTKNKEKRNSTGLEREETYKIVGSGIEDLSTDKSCLTKDGDKRLNSELLNMSKTGISENTNAAIGIRSHEEEYSPRNKQIDLKCTAKSPRKTTSPMSMSDMEITEDFKLDVDKIPDEENVIQTSPTVDISRDRPISTTSSSNSHHHLIDKTKSQVTGNIVDLETEEIYNAKVDYDAVDDDGLSIIRGQELKISRKSDSGWWYARGGEKKGWVPASLLNTSAEKGHHHHQHHGHHHHWHMHQRIHKHKNNHSHDESGTETERNRGKPRCKRSREKRLIFNCCVGNA</sequence>
<feature type="domain" description="SH3" evidence="4">
    <location>
        <begin position="497"/>
        <end position="556"/>
    </location>
</feature>
<feature type="compositionally biased region" description="Basic and acidic residues" evidence="3">
    <location>
        <begin position="288"/>
        <end position="305"/>
    </location>
</feature>
<reference evidence="5" key="1">
    <citation type="journal article" date="2023" name="Mol. Biol. Evol.">
        <title>Third-Generation Sequencing Reveals the Adaptive Role of the Epigenome in Three Deep-Sea Polychaetes.</title>
        <authorList>
            <person name="Perez M."/>
            <person name="Aroh O."/>
            <person name="Sun Y."/>
            <person name="Lan Y."/>
            <person name="Juniper S.K."/>
            <person name="Young C.R."/>
            <person name="Angers B."/>
            <person name="Qian P.Y."/>
        </authorList>
    </citation>
    <scope>NUCLEOTIDE SEQUENCE</scope>
    <source>
        <strain evidence="5">P08H-3</strain>
    </source>
</reference>
<evidence type="ECO:0000256" key="2">
    <source>
        <dbReference type="PROSITE-ProRule" id="PRU00192"/>
    </source>
</evidence>
<accession>A0AAD9JUW3</accession>
<organism evidence="5 6">
    <name type="scientific">Paralvinella palmiformis</name>
    <dbReference type="NCBI Taxonomy" id="53620"/>
    <lineage>
        <taxon>Eukaryota</taxon>
        <taxon>Metazoa</taxon>
        <taxon>Spiralia</taxon>
        <taxon>Lophotrochozoa</taxon>
        <taxon>Annelida</taxon>
        <taxon>Polychaeta</taxon>
        <taxon>Sedentaria</taxon>
        <taxon>Canalipalpata</taxon>
        <taxon>Terebellida</taxon>
        <taxon>Terebelliformia</taxon>
        <taxon>Alvinellidae</taxon>
        <taxon>Paralvinella</taxon>
    </lineage>
</organism>
<evidence type="ECO:0000259" key="4">
    <source>
        <dbReference type="PROSITE" id="PS50002"/>
    </source>
</evidence>
<name>A0AAD9JUW3_9ANNE</name>
<feature type="compositionally biased region" description="Basic and acidic residues" evidence="3">
    <location>
        <begin position="189"/>
        <end position="202"/>
    </location>
</feature>